<dbReference type="Proteomes" id="UP000095283">
    <property type="component" value="Unplaced"/>
</dbReference>
<reference evidence="2" key="1">
    <citation type="submission" date="2016-11" db="UniProtKB">
        <authorList>
            <consortium name="WormBaseParasite"/>
        </authorList>
    </citation>
    <scope>IDENTIFICATION</scope>
</reference>
<accession>A0A1I7XIR0</accession>
<dbReference type="InterPro" id="IPR012292">
    <property type="entry name" value="Globin/Proto"/>
</dbReference>
<dbReference type="GO" id="GO:0020037">
    <property type="term" value="F:heme binding"/>
    <property type="evidence" value="ECO:0007669"/>
    <property type="project" value="InterPro"/>
</dbReference>
<evidence type="ECO:0000313" key="1">
    <source>
        <dbReference type="Proteomes" id="UP000095283"/>
    </source>
</evidence>
<keyword evidence="1" id="KW-1185">Reference proteome</keyword>
<protein>
    <submittedName>
        <fullName evidence="2">Protein kinase domain-containing protein</fullName>
    </submittedName>
</protein>
<evidence type="ECO:0000313" key="2">
    <source>
        <dbReference type="WBParaSite" id="Hba_17383"/>
    </source>
</evidence>
<dbReference type="AlphaFoldDB" id="A0A1I7XIR0"/>
<proteinExistence type="predicted"/>
<organism evidence="1 2">
    <name type="scientific">Heterorhabditis bacteriophora</name>
    <name type="common">Entomopathogenic nematode worm</name>
    <dbReference type="NCBI Taxonomy" id="37862"/>
    <lineage>
        <taxon>Eukaryota</taxon>
        <taxon>Metazoa</taxon>
        <taxon>Ecdysozoa</taxon>
        <taxon>Nematoda</taxon>
        <taxon>Chromadorea</taxon>
        <taxon>Rhabditida</taxon>
        <taxon>Rhabditina</taxon>
        <taxon>Rhabditomorpha</taxon>
        <taxon>Strongyloidea</taxon>
        <taxon>Heterorhabditidae</taxon>
        <taxon>Heterorhabditis</taxon>
    </lineage>
</organism>
<sequence length="198" mass="22813">MFEGPVYKLGLDPDSIGSAHSRLAPLGFDRRMWHVLGECFAEVMFMQDCIRAYPHAPSAWSLLSVAMTDKMYASGKSSSLSTQPILFFHHHPTFDRIPRVQIPNYKKNISKSLPQSSIIKDEDQPIDREHLCIPARKYVKHSSLEHDKPYIFKRQQSDFVIFPHTQSRIVPLTPVMRETAIEPPNNFKKYVLPITHNL</sequence>
<name>A0A1I7XIR0_HETBA</name>
<dbReference type="WBParaSite" id="Hba_17383">
    <property type="protein sequence ID" value="Hba_17383"/>
    <property type="gene ID" value="Hba_17383"/>
</dbReference>
<dbReference type="Gene3D" id="1.10.490.10">
    <property type="entry name" value="Globins"/>
    <property type="match status" value="1"/>
</dbReference>
<dbReference type="GO" id="GO:0019825">
    <property type="term" value="F:oxygen binding"/>
    <property type="evidence" value="ECO:0007669"/>
    <property type="project" value="InterPro"/>
</dbReference>